<name>F0J2L8_ACIMA</name>
<dbReference type="HOGENOM" id="CLU_108893_0_0_5"/>
<organism evidence="1 2">
    <name type="scientific">Acidiphilium multivorum (strain DSM 11245 / JCM 8867 / NBRC 100883 / AIU 301)</name>
    <dbReference type="NCBI Taxonomy" id="926570"/>
    <lineage>
        <taxon>Bacteria</taxon>
        <taxon>Pseudomonadati</taxon>
        <taxon>Pseudomonadota</taxon>
        <taxon>Alphaproteobacteria</taxon>
        <taxon>Acetobacterales</taxon>
        <taxon>Acidocellaceae</taxon>
        <taxon>Acidiphilium</taxon>
    </lineage>
</organism>
<reference evidence="1 2" key="1">
    <citation type="submission" date="2010-12" db="EMBL/GenBank/DDBJ databases">
        <title>Whole genome sequence of Acidiphilium multivorum AIU301.</title>
        <authorList>
            <person name="Narita-Yamada S."/>
            <person name="Nakamura S."/>
            <person name="Ito N."/>
            <person name="Takarada H."/>
            <person name="Katano Y."/>
            <person name="Nakazawa H."/>
            <person name="Hosoyama A."/>
            <person name="Yamada R."/>
            <person name="Fujita N."/>
        </authorList>
    </citation>
    <scope>NUCLEOTIDE SEQUENCE [LARGE SCALE GENOMIC DNA]</scope>
    <source>
        <strain evidence="2">DSM 11245 / JCM 8867 / AIU301</strain>
    </source>
</reference>
<dbReference type="EMBL" id="AP012035">
    <property type="protein sequence ID" value="BAJ81962.1"/>
    <property type="molecule type" value="Genomic_DNA"/>
</dbReference>
<evidence type="ECO:0000313" key="1">
    <source>
        <dbReference type="EMBL" id="BAJ81962.1"/>
    </source>
</evidence>
<dbReference type="KEGG" id="amv:ACMV_26150"/>
<gene>
    <name evidence="1" type="ordered locus">ACMV_26150</name>
</gene>
<evidence type="ECO:0000313" key="2">
    <source>
        <dbReference type="Proteomes" id="UP000007100"/>
    </source>
</evidence>
<protein>
    <submittedName>
        <fullName evidence="1">Uncharacterized protein</fullName>
    </submittedName>
</protein>
<accession>F0J2L8</accession>
<sequence length="193" mass="21092">MDAMKRRTVAAGLGGLISGWLALVGFGRKEALADSSGDATGGMMGGMMSGNGMQDMMSRGNMMGPMKLGMQLFERHAEIQRATEYLPNGIIDATASSNPKTAGIIQAHVIEMYNRMAANRPFNYMMSPSASTMLQNADKYQRSYRLLPTGIEVTETSDDPEMVKVIYAHAKELDRFAKEGMPAMMRGMMGNRM</sequence>
<dbReference type="Proteomes" id="UP000007100">
    <property type="component" value="Chromosome"/>
</dbReference>
<proteinExistence type="predicted"/>
<dbReference type="AlphaFoldDB" id="F0J2L8"/>
<keyword evidence="2" id="KW-1185">Reference proteome</keyword>